<dbReference type="VEuPathDB" id="FungiDB:PC110_g5331"/>
<proteinExistence type="predicted"/>
<dbReference type="Proteomes" id="UP000697107">
    <property type="component" value="Unassembled WGS sequence"/>
</dbReference>
<dbReference type="EMBL" id="RCMG01000602">
    <property type="protein sequence ID" value="KAG2851537.1"/>
    <property type="molecule type" value="Genomic_DNA"/>
</dbReference>
<dbReference type="EMBL" id="RCMI01000173">
    <property type="protein sequence ID" value="KAG2928124.1"/>
    <property type="molecule type" value="Genomic_DNA"/>
</dbReference>
<comment type="caution">
    <text evidence="6">The sequence shown here is derived from an EMBL/GenBank/DDBJ whole genome shotgun (WGS) entry which is preliminary data.</text>
</comment>
<dbReference type="Proteomes" id="UP000736787">
    <property type="component" value="Unassembled WGS sequence"/>
</dbReference>
<evidence type="ECO:0000313" key="6">
    <source>
        <dbReference type="EMBL" id="RAW38414.1"/>
    </source>
</evidence>
<sequence length="49" mass="5384">MFSNKQISKFFYKPCSDEQTSSSASTAAAAASLANRHHELGTPTWFSML</sequence>
<dbReference type="EMBL" id="MJFZ01000089">
    <property type="protein sequence ID" value="RAW38414.1"/>
    <property type="molecule type" value="Genomic_DNA"/>
</dbReference>
<evidence type="ECO:0000313" key="5">
    <source>
        <dbReference type="EMBL" id="KAG3215170.1"/>
    </source>
</evidence>
<gene>
    <name evidence="6" type="ORF">PC110_g5331</name>
    <name evidence="1" type="ORF">PC113_g15828</name>
    <name evidence="3" type="ORF">PC115_g7301</name>
    <name evidence="2" type="ORF">PC117_g16805</name>
    <name evidence="4" type="ORF">PC118_g10487</name>
    <name evidence="5" type="ORF">PC129_g13944</name>
</gene>
<protein>
    <submittedName>
        <fullName evidence="6">Uncharacterized protein</fullName>
    </submittedName>
</protein>
<evidence type="ECO:0000313" key="3">
    <source>
        <dbReference type="EMBL" id="KAG2928124.1"/>
    </source>
</evidence>
<dbReference type="EMBL" id="RCMV01000579">
    <property type="protein sequence ID" value="KAG3215170.1"/>
    <property type="molecule type" value="Genomic_DNA"/>
</dbReference>
<dbReference type="Proteomes" id="UP000760860">
    <property type="component" value="Unassembled WGS sequence"/>
</dbReference>
<evidence type="ECO:0000313" key="1">
    <source>
        <dbReference type="EMBL" id="KAG2851537.1"/>
    </source>
</evidence>
<evidence type="ECO:0000313" key="4">
    <source>
        <dbReference type="EMBL" id="KAG2981631.1"/>
    </source>
</evidence>
<dbReference type="EMBL" id="RCMK01000609">
    <property type="protein sequence ID" value="KAG2919330.1"/>
    <property type="molecule type" value="Genomic_DNA"/>
</dbReference>
<accession>A0A329SNM7</accession>
<reference evidence="6 7" key="1">
    <citation type="submission" date="2018-01" db="EMBL/GenBank/DDBJ databases">
        <title>Draft genome of the strawberry crown rot pathogen Phytophthora cactorum.</title>
        <authorList>
            <person name="Armitage A.D."/>
            <person name="Lysoe E."/>
            <person name="Nellist C.F."/>
            <person name="Harrison R.J."/>
            <person name="Brurberg M.B."/>
        </authorList>
    </citation>
    <scope>NUCLEOTIDE SEQUENCE [LARGE SCALE GENOMIC DNA]</scope>
    <source>
        <strain evidence="6 7">10300</strain>
    </source>
</reference>
<dbReference type="Proteomes" id="UP000774804">
    <property type="component" value="Unassembled WGS sequence"/>
</dbReference>
<dbReference type="Proteomes" id="UP000735874">
    <property type="component" value="Unassembled WGS sequence"/>
</dbReference>
<evidence type="ECO:0000313" key="7">
    <source>
        <dbReference type="Proteomes" id="UP000251314"/>
    </source>
</evidence>
<keyword evidence="7" id="KW-1185">Reference proteome</keyword>
<evidence type="ECO:0000313" key="2">
    <source>
        <dbReference type="EMBL" id="KAG2919330.1"/>
    </source>
</evidence>
<organism evidence="6 7">
    <name type="scientific">Phytophthora cactorum</name>
    <dbReference type="NCBI Taxonomy" id="29920"/>
    <lineage>
        <taxon>Eukaryota</taxon>
        <taxon>Sar</taxon>
        <taxon>Stramenopiles</taxon>
        <taxon>Oomycota</taxon>
        <taxon>Peronosporomycetes</taxon>
        <taxon>Peronosporales</taxon>
        <taxon>Peronosporaceae</taxon>
        <taxon>Phytophthora</taxon>
    </lineage>
</organism>
<dbReference type="EMBL" id="RCML01000302">
    <property type="protein sequence ID" value="KAG2981631.1"/>
    <property type="molecule type" value="Genomic_DNA"/>
</dbReference>
<name>A0A329SNM7_9STRA</name>
<dbReference type="Proteomes" id="UP000251314">
    <property type="component" value="Unassembled WGS sequence"/>
</dbReference>
<dbReference type="AlphaFoldDB" id="A0A329SNM7"/>
<reference evidence="1" key="2">
    <citation type="submission" date="2018-10" db="EMBL/GenBank/DDBJ databases">
        <title>Effector identification in a new, highly contiguous assembly of the strawberry crown rot pathogen Phytophthora cactorum.</title>
        <authorList>
            <person name="Armitage A.D."/>
            <person name="Nellist C.F."/>
            <person name="Bates H."/>
            <person name="Vickerstaff R.J."/>
            <person name="Harrison R.J."/>
        </authorList>
    </citation>
    <scope>NUCLEOTIDE SEQUENCE</scope>
    <source>
        <strain evidence="1">15-7</strain>
        <strain evidence="3">4032</strain>
        <strain evidence="2">4040</strain>
        <strain evidence="4">P415</strain>
        <strain evidence="5">P421</strain>
    </source>
</reference>